<evidence type="ECO:0000313" key="1">
    <source>
        <dbReference type="EMBL" id="QFS43655.1"/>
    </source>
</evidence>
<evidence type="ECO:0000313" key="2">
    <source>
        <dbReference type="Proteomes" id="UP000326678"/>
    </source>
</evidence>
<dbReference type="EMBL" id="CP045226">
    <property type="protein sequence ID" value="QFS43655.1"/>
    <property type="molecule type" value="Genomic_DNA"/>
</dbReference>
<name>A0A5P8VT85_9NOSO</name>
<sequence>MGEWGIGSREWGRNQFKIQNSKFKNFCLLPPLPNPDSSFPLSTPHSPLPTPHSPLPTPQNFVQTIKFAGLSSILFKLGIHTRSVQ</sequence>
<reference evidence="1 2" key="1">
    <citation type="submission" date="2019-10" db="EMBL/GenBank/DDBJ databases">
        <title>Genomic and transcriptomic insights into the perfect genentic adaptation of a filamentous nitrogen-fixing cyanobacterium to rice fields.</title>
        <authorList>
            <person name="Chen Z."/>
        </authorList>
    </citation>
    <scope>NUCLEOTIDE SEQUENCE [LARGE SCALE GENOMIC DNA]</scope>
    <source>
        <strain evidence="1">CCNUC1</strain>
    </source>
</reference>
<organism evidence="1 2">
    <name type="scientific">Nostoc sphaeroides CCNUC1</name>
    <dbReference type="NCBI Taxonomy" id="2653204"/>
    <lineage>
        <taxon>Bacteria</taxon>
        <taxon>Bacillati</taxon>
        <taxon>Cyanobacteriota</taxon>
        <taxon>Cyanophyceae</taxon>
        <taxon>Nostocales</taxon>
        <taxon>Nostocaceae</taxon>
        <taxon>Nostoc</taxon>
    </lineage>
</organism>
<accession>A0A5P8VT85</accession>
<dbReference type="Proteomes" id="UP000326678">
    <property type="component" value="Chromosome Gxm1"/>
</dbReference>
<dbReference type="KEGG" id="nsh:GXM_01128"/>
<proteinExistence type="predicted"/>
<gene>
    <name evidence="1" type="ORF">GXM_01128</name>
</gene>
<keyword evidence="2" id="KW-1185">Reference proteome</keyword>
<dbReference type="AlphaFoldDB" id="A0A5P8VT85"/>
<protein>
    <submittedName>
        <fullName evidence="1">Uncharacterized protein</fullName>
    </submittedName>
</protein>